<reference evidence="2" key="1">
    <citation type="submission" date="2022-11" db="EMBL/GenBank/DDBJ databases">
        <authorList>
            <person name="Scott C."/>
            <person name="Bruce N."/>
        </authorList>
    </citation>
    <scope>NUCLEOTIDE SEQUENCE</scope>
</reference>
<dbReference type="InterPro" id="IPR010730">
    <property type="entry name" value="HET"/>
</dbReference>
<dbReference type="PANTHER" id="PTHR24148">
    <property type="entry name" value="ANKYRIN REPEAT DOMAIN-CONTAINING PROTEIN 39 HOMOLOG-RELATED"/>
    <property type="match status" value="1"/>
</dbReference>
<accession>A0A9P1GXT5</accession>
<feature type="domain" description="Heterokaryon incompatibility" evidence="1">
    <location>
        <begin position="47"/>
        <end position="134"/>
    </location>
</feature>
<name>A0A9P1GXT5_9PEZI</name>
<keyword evidence="3" id="KW-1185">Reference proteome</keyword>
<protein>
    <recommendedName>
        <fullName evidence="1">Heterokaryon incompatibility domain-containing protein</fullName>
    </recommendedName>
</protein>
<dbReference type="InterPro" id="IPR052895">
    <property type="entry name" value="HetReg/Transcr_Mod"/>
</dbReference>
<evidence type="ECO:0000313" key="3">
    <source>
        <dbReference type="Proteomes" id="UP000838763"/>
    </source>
</evidence>
<dbReference type="EMBL" id="CALLCH030000004">
    <property type="protein sequence ID" value="CAI4212297.1"/>
    <property type="molecule type" value="Genomic_DNA"/>
</dbReference>
<dbReference type="Proteomes" id="UP000838763">
    <property type="component" value="Unassembled WGS sequence"/>
</dbReference>
<evidence type="ECO:0000313" key="2">
    <source>
        <dbReference type="EMBL" id="CAI4212297.1"/>
    </source>
</evidence>
<comment type="caution">
    <text evidence="2">The sequence shown here is derived from an EMBL/GenBank/DDBJ whole genome shotgun (WGS) entry which is preliminary data.</text>
</comment>
<evidence type="ECO:0000259" key="1">
    <source>
        <dbReference type="Pfam" id="PF06985"/>
    </source>
</evidence>
<sequence>MATKRYQYDSLPRDQAVIRYLVLEPGTGNQPIVCDIKTSTLSSMPYFEALSYVWGNPDLIFPIFVGGKEILITRNLREALLQLRLPTKPRTLWADGICINQSDNDEKGHQVALMGQLYTTANRTVICLGRGHDYVEEAAQVAGLVTHVSDMILKTLESTEPGLGTFPYPAPDDPSSRTSAWLGRDVNILWEDSVFSWLAVVRTFAWINTRATELYTRHALTMLAVHETQYGLRHPGEAFPLRVTEPSEYFPDVMDWTRSLQLTDQRDRIYAFMSLAPPGQVADLRPDYKKPYLEVYREFAQKYINNSRDLSFLLLIDHNQDSFDADYPSWVPRWDLRVVLENIPHMAKPIPGTFLARAGAATLDVRGRIIGSVEFVSADVHWVMSGISDIINILRDLAGTGTRAPYTEFSAVLAFATAMMGGIAPTGRPGWRADRAAYIRRLLEAGIPGTGGEGGADVSLKDGEPGGVGGGDVGVFHSWVRAWSHTRRAIQTNRGHYGIAPGIIAKGDLICAISGASALLVLRKVSNNGYKLVGPVYIVGEKVNGREIPLGSERARM</sequence>
<organism evidence="2 3">
    <name type="scientific">Parascedosporium putredinis</name>
    <dbReference type="NCBI Taxonomy" id="1442378"/>
    <lineage>
        <taxon>Eukaryota</taxon>
        <taxon>Fungi</taxon>
        <taxon>Dikarya</taxon>
        <taxon>Ascomycota</taxon>
        <taxon>Pezizomycotina</taxon>
        <taxon>Sordariomycetes</taxon>
        <taxon>Hypocreomycetidae</taxon>
        <taxon>Microascales</taxon>
        <taxon>Microascaceae</taxon>
        <taxon>Parascedosporium</taxon>
    </lineage>
</organism>
<gene>
    <name evidence="2" type="ORF">PPNO1_LOCUS2064</name>
</gene>
<proteinExistence type="predicted"/>
<dbReference type="OrthoDB" id="2157530at2759"/>
<dbReference type="Pfam" id="PF06985">
    <property type="entry name" value="HET"/>
    <property type="match status" value="1"/>
</dbReference>
<dbReference type="PANTHER" id="PTHR24148:SF64">
    <property type="entry name" value="HETEROKARYON INCOMPATIBILITY DOMAIN-CONTAINING PROTEIN"/>
    <property type="match status" value="1"/>
</dbReference>
<dbReference type="AlphaFoldDB" id="A0A9P1GXT5"/>